<feature type="transmembrane region" description="Helical" evidence="1">
    <location>
        <begin position="310"/>
        <end position="329"/>
    </location>
</feature>
<keyword evidence="1" id="KW-0812">Transmembrane</keyword>
<gene>
    <name evidence="2" type="ORF">LOD99_7608</name>
</gene>
<feature type="transmembrane region" description="Helical" evidence="1">
    <location>
        <begin position="148"/>
        <end position="174"/>
    </location>
</feature>
<evidence type="ECO:0008006" key="4">
    <source>
        <dbReference type="Google" id="ProtNLM"/>
    </source>
</evidence>
<accession>A0AAV7JPD2</accession>
<protein>
    <recommendedName>
        <fullName evidence="4">G-protein coupled receptors family 1 profile domain-containing protein</fullName>
    </recommendedName>
</protein>
<feature type="transmembrane region" description="Helical" evidence="1">
    <location>
        <begin position="220"/>
        <end position="239"/>
    </location>
</feature>
<feature type="transmembrane region" description="Helical" evidence="1">
    <location>
        <begin position="78"/>
        <end position="98"/>
    </location>
</feature>
<organism evidence="2 3">
    <name type="scientific">Oopsacas minuta</name>
    <dbReference type="NCBI Taxonomy" id="111878"/>
    <lineage>
        <taxon>Eukaryota</taxon>
        <taxon>Metazoa</taxon>
        <taxon>Porifera</taxon>
        <taxon>Hexactinellida</taxon>
        <taxon>Hexasterophora</taxon>
        <taxon>Lyssacinosida</taxon>
        <taxon>Leucopsacidae</taxon>
        <taxon>Oopsacas</taxon>
    </lineage>
</organism>
<comment type="caution">
    <text evidence="2">The sequence shown here is derived from an EMBL/GenBank/DDBJ whole genome shotgun (WGS) entry which is preliminary data.</text>
</comment>
<sequence length="386" mass="45098">MYQMLFAHLQIFSEIFVNTISSFLHSVTTIILLLWVWVLFKAAIRLRRKLKDFTESTNNEDGNLDALNTKVEYRKSQFMLAIVLSELIFAIITVVTSAELLVKLVLTYLNIENHPNQTEYDSRNISSCEDNGNYHYVTGWQYTTWERISLVCFGIPLILANSLVYTLMSYYVMVTKKSLNYNISLKSVDLAREQKILLSKSCIACIILMLLIVIEPLFILYELAECIICSIQVGCIIRYRKELVCVIMWKISDVKIAFGKDHHLFKYYTKTLRKFKTFANFFIIVIAFFSVFLLIHWVRSSLFFIQSKELYQFYGICIHQYPILTNVIIHMVHILEMIPLTISYILLFLLNISTIPYLLSKFNRCPLNLSFATFSSKKQLDMPLLK</sequence>
<dbReference type="AlphaFoldDB" id="A0AAV7JPD2"/>
<keyword evidence="1" id="KW-1133">Transmembrane helix</keyword>
<feature type="transmembrane region" description="Helical" evidence="1">
    <location>
        <begin position="278"/>
        <end position="298"/>
    </location>
</feature>
<feature type="transmembrane region" description="Helical" evidence="1">
    <location>
        <begin position="20"/>
        <end position="40"/>
    </location>
</feature>
<keyword evidence="1" id="KW-0472">Membrane</keyword>
<evidence type="ECO:0000256" key="1">
    <source>
        <dbReference type="SAM" id="Phobius"/>
    </source>
</evidence>
<name>A0AAV7JPD2_9METZ</name>
<keyword evidence="3" id="KW-1185">Reference proteome</keyword>
<feature type="transmembrane region" description="Helical" evidence="1">
    <location>
        <begin position="195"/>
        <end position="214"/>
    </location>
</feature>
<dbReference type="EMBL" id="JAKMXF010000310">
    <property type="protein sequence ID" value="KAI6650558.1"/>
    <property type="molecule type" value="Genomic_DNA"/>
</dbReference>
<dbReference type="Proteomes" id="UP001165289">
    <property type="component" value="Unassembled WGS sequence"/>
</dbReference>
<reference evidence="2 3" key="1">
    <citation type="journal article" date="2023" name="BMC Biol.">
        <title>The compact genome of the sponge Oopsacas minuta (Hexactinellida) is lacking key metazoan core genes.</title>
        <authorList>
            <person name="Santini S."/>
            <person name="Schenkelaars Q."/>
            <person name="Jourda C."/>
            <person name="Duchesne M."/>
            <person name="Belahbib H."/>
            <person name="Rocher C."/>
            <person name="Selva M."/>
            <person name="Riesgo A."/>
            <person name="Vervoort M."/>
            <person name="Leys S.P."/>
            <person name="Kodjabachian L."/>
            <person name="Le Bivic A."/>
            <person name="Borchiellini C."/>
            <person name="Claverie J.M."/>
            <person name="Renard E."/>
        </authorList>
    </citation>
    <scope>NUCLEOTIDE SEQUENCE [LARGE SCALE GENOMIC DNA]</scope>
    <source>
        <strain evidence="2">SPO-2</strain>
    </source>
</reference>
<evidence type="ECO:0000313" key="3">
    <source>
        <dbReference type="Proteomes" id="UP001165289"/>
    </source>
</evidence>
<feature type="transmembrane region" description="Helical" evidence="1">
    <location>
        <begin position="341"/>
        <end position="359"/>
    </location>
</feature>
<proteinExistence type="predicted"/>
<evidence type="ECO:0000313" key="2">
    <source>
        <dbReference type="EMBL" id="KAI6650558.1"/>
    </source>
</evidence>